<evidence type="ECO:0000313" key="2">
    <source>
        <dbReference type="Proteomes" id="UP000323426"/>
    </source>
</evidence>
<organism evidence="1 2">
    <name type="scientific">Adhaeribacter rhizoryzae</name>
    <dbReference type="NCBI Taxonomy" id="2607907"/>
    <lineage>
        <taxon>Bacteria</taxon>
        <taxon>Pseudomonadati</taxon>
        <taxon>Bacteroidota</taxon>
        <taxon>Cytophagia</taxon>
        <taxon>Cytophagales</taxon>
        <taxon>Hymenobacteraceae</taxon>
        <taxon>Adhaeribacter</taxon>
    </lineage>
</organism>
<accession>A0A5M6CV41</accession>
<reference evidence="1 2" key="1">
    <citation type="submission" date="2019-09" db="EMBL/GenBank/DDBJ databases">
        <title>Genome sequence and assembly of Adhaeribacter sp.</title>
        <authorList>
            <person name="Chhetri G."/>
        </authorList>
    </citation>
    <scope>NUCLEOTIDE SEQUENCE [LARGE SCALE GENOMIC DNA]</scope>
    <source>
        <strain evidence="1 2">DK36</strain>
    </source>
</reference>
<evidence type="ECO:0000313" key="1">
    <source>
        <dbReference type="EMBL" id="KAA5539118.1"/>
    </source>
</evidence>
<comment type="caution">
    <text evidence="1">The sequence shown here is derived from an EMBL/GenBank/DDBJ whole genome shotgun (WGS) entry which is preliminary data.</text>
</comment>
<dbReference type="RefSeq" id="WP_150093225.1">
    <property type="nucleotide sequence ID" value="NZ_VWSF01000035.1"/>
</dbReference>
<gene>
    <name evidence="1" type="ORF">F0145_24940</name>
</gene>
<proteinExistence type="predicted"/>
<dbReference type="EMBL" id="VWSF01000035">
    <property type="protein sequence ID" value="KAA5539118.1"/>
    <property type="molecule type" value="Genomic_DNA"/>
</dbReference>
<keyword evidence="2" id="KW-1185">Reference proteome</keyword>
<sequence>MDKFEAYVLPYLVNSYFRYLADGEAKSMSVEYFQKSFTSIAATELINSGQRYFYYQNKETLELVMRFRISQAGGLSATMMRFSDFEKQFCHKTDKK</sequence>
<dbReference type="AlphaFoldDB" id="A0A5M6CV41"/>
<name>A0A5M6CV41_9BACT</name>
<protein>
    <submittedName>
        <fullName evidence="1">Uncharacterized protein</fullName>
    </submittedName>
</protein>
<dbReference type="Proteomes" id="UP000323426">
    <property type="component" value="Unassembled WGS sequence"/>
</dbReference>